<protein>
    <submittedName>
        <fullName evidence="3">Uncharacterized protein</fullName>
    </submittedName>
</protein>
<dbReference type="OrthoDB" id="3929704at2759"/>
<proteinExistence type="predicted"/>
<evidence type="ECO:0000313" key="4">
    <source>
        <dbReference type="Proteomes" id="UP000325902"/>
    </source>
</evidence>
<organism evidence="3 4">
    <name type="scientific">Lasiodiplodia theobromae</name>
    <dbReference type="NCBI Taxonomy" id="45133"/>
    <lineage>
        <taxon>Eukaryota</taxon>
        <taxon>Fungi</taxon>
        <taxon>Dikarya</taxon>
        <taxon>Ascomycota</taxon>
        <taxon>Pezizomycotina</taxon>
        <taxon>Dothideomycetes</taxon>
        <taxon>Dothideomycetes incertae sedis</taxon>
        <taxon>Botryosphaeriales</taxon>
        <taxon>Botryosphaeriaceae</taxon>
        <taxon>Lasiodiplodia</taxon>
    </lineage>
</organism>
<name>A0A5N5DAP5_9PEZI</name>
<evidence type="ECO:0000256" key="1">
    <source>
        <dbReference type="SAM" id="MobiDB-lite"/>
    </source>
</evidence>
<dbReference type="EMBL" id="VCHE01000040">
    <property type="protein sequence ID" value="KAB2574705.1"/>
    <property type="molecule type" value="Genomic_DNA"/>
</dbReference>
<keyword evidence="4" id="KW-1185">Reference proteome</keyword>
<evidence type="ECO:0000256" key="2">
    <source>
        <dbReference type="SAM" id="SignalP"/>
    </source>
</evidence>
<dbReference type="AlphaFoldDB" id="A0A5N5DAP5"/>
<keyword evidence="2" id="KW-0732">Signal</keyword>
<gene>
    <name evidence="3" type="ORF">DBV05_g6643</name>
</gene>
<reference evidence="3 4" key="1">
    <citation type="journal article" date="2019" name="Sci. Rep.">
        <title>A multi-omics analysis of the grapevine pathogen Lasiodiplodia theobromae reveals that temperature affects the expression of virulence- and pathogenicity-related genes.</title>
        <authorList>
            <person name="Felix C."/>
            <person name="Meneses R."/>
            <person name="Goncalves M.F.M."/>
            <person name="Tilleman L."/>
            <person name="Duarte A.S."/>
            <person name="Jorrin-Novo J.V."/>
            <person name="Van de Peer Y."/>
            <person name="Deforce D."/>
            <person name="Van Nieuwerburgh F."/>
            <person name="Esteves A.C."/>
            <person name="Alves A."/>
        </authorList>
    </citation>
    <scope>NUCLEOTIDE SEQUENCE [LARGE SCALE GENOMIC DNA]</scope>
    <source>
        <strain evidence="3 4">LA-SOL3</strain>
    </source>
</reference>
<feature type="compositionally biased region" description="Low complexity" evidence="1">
    <location>
        <begin position="111"/>
        <end position="121"/>
    </location>
</feature>
<evidence type="ECO:0000313" key="3">
    <source>
        <dbReference type="EMBL" id="KAB2574705.1"/>
    </source>
</evidence>
<comment type="caution">
    <text evidence="3">The sequence shown here is derived from an EMBL/GenBank/DDBJ whole genome shotgun (WGS) entry which is preliminary data.</text>
</comment>
<accession>A0A5N5DAP5</accession>
<feature type="chain" id="PRO_5024824654" evidence="2">
    <location>
        <begin position="23"/>
        <end position="183"/>
    </location>
</feature>
<feature type="signal peptide" evidence="2">
    <location>
        <begin position="1"/>
        <end position="22"/>
    </location>
</feature>
<sequence>MRSSLFNIAVFSAISWSTISQAAPIVVGNFDVTQSIHQAEQRAPYAPKTKLFLNKLHVSGVDTETIPETRDAEEDDVSVFDITDESGAEPQIKHIIVPKTFPNDTTEEPSAESTESSSTSSRDQAEEQEVMGSISACGVDKAGRNYCRTSDGWFEYRCETGEVTYYRHMPYADEEVCSDSSIA</sequence>
<feature type="region of interest" description="Disordered" evidence="1">
    <location>
        <begin position="98"/>
        <end position="130"/>
    </location>
</feature>
<dbReference type="Proteomes" id="UP000325902">
    <property type="component" value="Unassembled WGS sequence"/>
</dbReference>